<gene>
    <name evidence="6" type="ORF">DVH02_14790</name>
</gene>
<dbReference type="EMBL" id="QQNA01000103">
    <property type="protein sequence ID" value="RDG37441.1"/>
    <property type="molecule type" value="Genomic_DNA"/>
</dbReference>
<dbReference type="CDD" id="cd00090">
    <property type="entry name" value="HTH_ARSR"/>
    <property type="match status" value="1"/>
</dbReference>
<dbReference type="GO" id="GO:0003700">
    <property type="term" value="F:DNA-binding transcription factor activity"/>
    <property type="evidence" value="ECO:0007669"/>
    <property type="project" value="TreeGrafter"/>
</dbReference>
<dbReference type="SUPFAM" id="SSF46785">
    <property type="entry name" value="Winged helix' DNA-binding domain"/>
    <property type="match status" value="1"/>
</dbReference>
<comment type="caution">
    <text evidence="6">The sequence shown here is derived from an EMBL/GenBank/DDBJ whole genome shotgun (WGS) entry which is preliminary data.</text>
</comment>
<evidence type="ECO:0000259" key="4">
    <source>
        <dbReference type="PROSITE" id="PS51077"/>
    </source>
</evidence>
<dbReference type="InterPro" id="IPR036390">
    <property type="entry name" value="WH_DNA-bd_sf"/>
</dbReference>
<feature type="domain" description="HTH iclR-type" evidence="4">
    <location>
        <begin position="2"/>
        <end position="61"/>
    </location>
</feature>
<dbReference type="PANTHER" id="PTHR30136:SF24">
    <property type="entry name" value="HTH-TYPE TRANSCRIPTIONAL REPRESSOR ALLR"/>
    <property type="match status" value="1"/>
</dbReference>
<name>A0A370B759_9ACTN</name>
<dbReference type="PANTHER" id="PTHR30136">
    <property type="entry name" value="HELIX-TURN-HELIX TRANSCRIPTIONAL REGULATOR, ICLR FAMILY"/>
    <property type="match status" value="1"/>
</dbReference>
<dbReference type="InterPro" id="IPR014757">
    <property type="entry name" value="Tscrpt_reg_IclR_C"/>
</dbReference>
<dbReference type="Pfam" id="PF01614">
    <property type="entry name" value="IclR_C"/>
    <property type="match status" value="1"/>
</dbReference>
<dbReference type="GO" id="GO:0045892">
    <property type="term" value="P:negative regulation of DNA-templated transcription"/>
    <property type="evidence" value="ECO:0007669"/>
    <property type="project" value="TreeGrafter"/>
</dbReference>
<keyword evidence="3" id="KW-0804">Transcription</keyword>
<dbReference type="AlphaFoldDB" id="A0A370B759"/>
<dbReference type="SMART" id="SM00346">
    <property type="entry name" value="HTH_ICLR"/>
    <property type="match status" value="1"/>
</dbReference>
<evidence type="ECO:0000313" key="6">
    <source>
        <dbReference type="EMBL" id="RDG37441.1"/>
    </source>
</evidence>
<proteinExistence type="predicted"/>
<protein>
    <submittedName>
        <fullName evidence="6">IclR family transcriptional regulator</fullName>
    </submittedName>
</protein>
<evidence type="ECO:0000256" key="2">
    <source>
        <dbReference type="ARBA" id="ARBA00023125"/>
    </source>
</evidence>
<dbReference type="Proteomes" id="UP000253741">
    <property type="component" value="Unassembled WGS sequence"/>
</dbReference>
<reference evidence="6 7" key="1">
    <citation type="submission" date="2018-07" db="EMBL/GenBank/DDBJ databases">
        <title>Streptomyces species from bats.</title>
        <authorList>
            <person name="Dunlap C."/>
        </authorList>
    </citation>
    <scope>NUCLEOTIDE SEQUENCE [LARGE SCALE GENOMIC DNA]</scope>
    <source>
        <strain evidence="6 7">AC230</strain>
    </source>
</reference>
<dbReference type="Pfam" id="PF09339">
    <property type="entry name" value="HTH_IclR"/>
    <property type="match status" value="1"/>
</dbReference>
<keyword evidence="2" id="KW-0238">DNA-binding</keyword>
<dbReference type="PROSITE" id="PS51077">
    <property type="entry name" value="HTH_ICLR"/>
    <property type="match status" value="1"/>
</dbReference>
<dbReference type="RefSeq" id="WP_114624293.1">
    <property type="nucleotide sequence ID" value="NZ_QQNA01000103.1"/>
</dbReference>
<dbReference type="GO" id="GO:0003677">
    <property type="term" value="F:DNA binding"/>
    <property type="evidence" value="ECO:0007669"/>
    <property type="project" value="UniProtKB-KW"/>
</dbReference>
<dbReference type="SUPFAM" id="SSF55781">
    <property type="entry name" value="GAF domain-like"/>
    <property type="match status" value="1"/>
</dbReference>
<evidence type="ECO:0000259" key="5">
    <source>
        <dbReference type="PROSITE" id="PS51078"/>
    </source>
</evidence>
<accession>A0A370B759</accession>
<dbReference type="Gene3D" id="1.10.10.10">
    <property type="entry name" value="Winged helix-like DNA-binding domain superfamily/Winged helix DNA-binding domain"/>
    <property type="match status" value="1"/>
</dbReference>
<sequence length="253" mass="27665">MSQTVARAIDIIGFVSQRPRSLGEIAERLGVHKSTALRLLQTLEEGGFVRRLPEGGYAMGFQLIALGQLALDQVEARSLARPVLQELSERYGHTVHLGELVGDGVVYVDKIDGRGSVAMGSRIGLPAQTHTAGVAKVITAFQDDATRARILDHATYERYTPTTVTDRATLEAELDLTRSRGWAEDNGEHEDYINCVALPVFDARGRATHGISITALSAAAPLTELRGHIEEFRRAAQQVSQRLGWRGDDRGNR</sequence>
<evidence type="ECO:0000313" key="7">
    <source>
        <dbReference type="Proteomes" id="UP000253741"/>
    </source>
</evidence>
<dbReference type="InterPro" id="IPR005471">
    <property type="entry name" value="Tscrpt_reg_IclR_N"/>
</dbReference>
<dbReference type="OrthoDB" id="8479143at2"/>
<evidence type="ECO:0000256" key="3">
    <source>
        <dbReference type="ARBA" id="ARBA00023163"/>
    </source>
</evidence>
<dbReference type="InterPro" id="IPR036388">
    <property type="entry name" value="WH-like_DNA-bd_sf"/>
</dbReference>
<keyword evidence="1" id="KW-0805">Transcription regulation</keyword>
<dbReference type="PROSITE" id="PS51078">
    <property type="entry name" value="ICLR_ED"/>
    <property type="match status" value="1"/>
</dbReference>
<dbReference type="InterPro" id="IPR011991">
    <property type="entry name" value="ArsR-like_HTH"/>
</dbReference>
<keyword evidence="7" id="KW-1185">Reference proteome</keyword>
<evidence type="ECO:0000256" key="1">
    <source>
        <dbReference type="ARBA" id="ARBA00023015"/>
    </source>
</evidence>
<organism evidence="6 7">
    <name type="scientific">Streptomyces corynorhini</name>
    <dbReference type="NCBI Taxonomy" id="2282652"/>
    <lineage>
        <taxon>Bacteria</taxon>
        <taxon>Bacillati</taxon>
        <taxon>Actinomycetota</taxon>
        <taxon>Actinomycetes</taxon>
        <taxon>Kitasatosporales</taxon>
        <taxon>Streptomycetaceae</taxon>
        <taxon>Streptomyces</taxon>
    </lineage>
</organism>
<dbReference type="InterPro" id="IPR050707">
    <property type="entry name" value="HTH_MetabolicPath_Reg"/>
</dbReference>
<feature type="domain" description="IclR-ED" evidence="5">
    <location>
        <begin position="62"/>
        <end position="245"/>
    </location>
</feature>
<dbReference type="Gene3D" id="3.30.450.40">
    <property type="match status" value="1"/>
</dbReference>
<dbReference type="InterPro" id="IPR029016">
    <property type="entry name" value="GAF-like_dom_sf"/>
</dbReference>